<proteinExistence type="predicted"/>
<keyword evidence="1" id="KW-0472">Membrane</keyword>
<gene>
    <name evidence="2" type="ORF">DM39_741</name>
</gene>
<feature type="transmembrane region" description="Helical" evidence="1">
    <location>
        <begin position="21"/>
        <end position="45"/>
    </location>
</feature>
<feature type="transmembrane region" description="Helical" evidence="1">
    <location>
        <begin position="57"/>
        <end position="82"/>
    </location>
</feature>
<name>A0AAN0VLM2_9BURK</name>
<dbReference type="Proteomes" id="UP000029413">
    <property type="component" value="Chromosome 1"/>
</dbReference>
<keyword evidence="3" id="KW-1185">Reference proteome</keyword>
<protein>
    <submittedName>
        <fullName evidence="2">Uncharacterized protein</fullName>
    </submittedName>
</protein>
<evidence type="ECO:0000313" key="2">
    <source>
        <dbReference type="EMBL" id="AIO31851.1"/>
    </source>
</evidence>
<dbReference type="KEGG" id="bcen:DM39_741"/>
<keyword evidence="1" id="KW-1133">Transmembrane helix</keyword>
<sequence length="119" mass="13784">MNKLYQIVMTKRLGKKRFIALGNHPLHAACMRGLTFTFFAFSLFWFRSTWTQMGSLITALCWSTLARVWLIVFAATMIVLALRQWARAGVLMLGSAEHPWFLSRYTRTHGAPQWPSSRF</sequence>
<evidence type="ECO:0000256" key="1">
    <source>
        <dbReference type="SAM" id="Phobius"/>
    </source>
</evidence>
<evidence type="ECO:0000313" key="3">
    <source>
        <dbReference type="Proteomes" id="UP000029413"/>
    </source>
</evidence>
<reference evidence="2 3" key="1">
    <citation type="submission" date="2014-05" db="EMBL/GenBank/DDBJ databases">
        <authorList>
            <person name="Bishop-Lilly K.A."/>
            <person name="Broomall S.M."/>
            <person name="Chain P.S."/>
            <person name="Chertkov O."/>
            <person name="Coyne S.R."/>
            <person name="Daligault H.E."/>
            <person name="Davenport K.W."/>
            <person name="Erkkila T."/>
            <person name="Frey K.G."/>
            <person name="Gibbons H.S."/>
            <person name="Gu W."/>
            <person name="Jaissle J."/>
            <person name="Johnson S.L."/>
            <person name="Koroleva G.I."/>
            <person name="Ladner J.T."/>
            <person name="Lo C.-C."/>
            <person name="Minogue T.D."/>
            <person name="Munk C."/>
            <person name="Palacios G.F."/>
            <person name="Redden C.L."/>
            <person name="Rosenzweig C.N."/>
            <person name="Scholz M.B."/>
            <person name="Teshima H."/>
            <person name="Xu Y."/>
        </authorList>
    </citation>
    <scope>NUCLEOTIDE SEQUENCE [LARGE SCALE GENOMIC DNA]</scope>
    <source>
        <strain evidence="2 3">DDS 22E-1</strain>
    </source>
</reference>
<accession>A0AAN0VLM2</accession>
<dbReference type="AlphaFoldDB" id="A0AAN0VLM2"/>
<keyword evidence="1" id="KW-0812">Transmembrane</keyword>
<organism evidence="2 3">
    <name type="scientific">Burkholderia cenocepacia</name>
    <dbReference type="NCBI Taxonomy" id="95486"/>
    <lineage>
        <taxon>Bacteria</taxon>
        <taxon>Pseudomonadati</taxon>
        <taxon>Pseudomonadota</taxon>
        <taxon>Betaproteobacteria</taxon>
        <taxon>Burkholderiales</taxon>
        <taxon>Burkholderiaceae</taxon>
        <taxon>Burkholderia</taxon>
        <taxon>Burkholderia cepacia complex</taxon>
    </lineage>
</organism>
<dbReference type="EMBL" id="CP007783">
    <property type="protein sequence ID" value="AIO31851.1"/>
    <property type="molecule type" value="Genomic_DNA"/>
</dbReference>